<reference evidence="17" key="1">
    <citation type="submission" date="2013-03" db="EMBL/GenBank/DDBJ databases">
        <authorList>
            <person name="Jeffery W."/>
            <person name="Warren W."/>
            <person name="Wilson R.K."/>
        </authorList>
    </citation>
    <scope>NUCLEOTIDE SEQUENCE</scope>
    <source>
        <strain evidence="17">female</strain>
    </source>
</reference>
<evidence type="ECO:0000256" key="10">
    <source>
        <dbReference type="ARBA" id="ARBA00022490"/>
    </source>
</evidence>
<dbReference type="GO" id="GO:0048812">
    <property type="term" value="P:neuron projection morphogenesis"/>
    <property type="evidence" value="ECO:0007669"/>
    <property type="project" value="TreeGrafter"/>
</dbReference>
<keyword evidence="9" id="KW-0217">Developmental protein</keyword>
<feature type="domain" description="WH2" evidence="15">
    <location>
        <begin position="267"/>
        <end position="284"/>
    </location>
</feature>
<reference evidence="16" key="4">
    <citation type="submission" date="2025-09" db="UniProtKB">
        <authorList>
            <consortium name="Ensembl"/>
        </authorList>
    </citation>
    <scope>IDENTIFICATION</scope>
</reference>
<keyword evidence="13" id="KW-0966">Cell projection</keyword>
<evidence type="ECO:0000256" key="13">
    <source>
        <dbReference type="ARBA" id="ARBA00023273"/>
    </source>
</evidence>
<comment type="similarity">
    <text evidence="7">Belongs to the shootin family.</text>
</comment>
<dbReference type="Ensembl" id="ENSAMXT00000011969.2">
    <property type="protein sequence ID" value="ENSAMXP00000011969.2"/>
    <property type="gene ID" value="ENSAMXG00000011638.2"/>
</dbReference>
<comment type="subcellular location">
    <subcellularLocation>
        <location evidence="4">Cell projection</location>
        <location evidence="4">Axon</location>
    </subcellularLocation>
    <subcellularLocation>
        <location evidence="3">Cell projection</location>
        <location evidence="3">Filopodium</location>
    </subcellularLocation>
    <subcellularLocation>
        <location evidence="6">Cell projection</location>
        <location evidence="6">Growth cone</location>
    </subcellularLocation>
    <subcellularLocation>
        <location evidence="5">Cell projection</location>
        <location evidence="5">Lamellipodium</location>
    </subcellularLocation>
    <subcellularLocation>
        <location evidence="1">Cytoplasm</location>
        <location evidence="1">Cytoskeleton</location>
    </subcellularLocation>
    <subcellularLocation>
        <location evidence="2">Perikaryon</location>
    </subcellularLocation>
</comment>
<dbReference type="AlphaFoldDB" id="W5KWK7"/>
<dbReference type="Bgee" id="ENSAMXG00000011638">
    <property type="expression patterns" value="Expressed in pharyngeal gill and 11 other cell types or tissues"/>
</dbReference>
<evidence type="ECO:0000256" key="3">
    <source>
        <dbReference type="ARBA" id="ARBA00004486"/>
    </source>
</evidence>
<dbReference type="InterPro" id="IPR024849">
    <property type="entry name" value="Shootin-1"/>
</dbReference>
<keyword evidence="11 14" id="KW-0175">Coiled coil</keyword>
<evidence type="ECO:0000256" key="6">
    <source>
        <dbReference type="ARBA" id="ARBA00004624"/>
    </source>
</evidence>
<feature type="coiled-coil region" evidence="14">
    <location>
        <begin position="122"/>
        <end position="163"/>
    </location>
</feature>
<sequence length="332" mass="38309">LRQYEVLRKEHEKTKLECKQLKKERDEAQKKLEEFERSHRVLQEVNSMQENLEVEKTCRETVEALASKLNRQNRSLKRKSMLYLAHLGADVIADIKLDDDEEDEDEQAAEPGICSSAHCNLIITLRSKLKSAQEEKKRLTIDLDSVKDQLRKTKEELLREKHDNTVLIAETLQQKKLLGKYNRMLVEQKKLKRQSKALMHNISPSEALQNALKEITSLTHKLETQRLEHQQQSLLSMLRKKKDTNNDIPMVEKDSPAKEPKDIRQQAVSEMMERIKKGIQLRPVGHSSNRQRERIGSSSAIQELKGILSSVLDLTRVKHTPTGPGLSTNHQA</sequence>
<evidence type="ECO:0000256" key="5">
    <source>
        <dbReference type="ARBA" id="ARBA00004510"/>
    </source>
</evidence>
<dbReference type="GO" id="GO:2001224">
    <property type="term" value="P:positive regulation of neuron migration"/>
    <property type="evidence" value="ECO:0007669"/>
    <property type="project" value="TreeGrafter"/>
</dbReference>
<evidence type="ECO:0000256" key="8">
    <source>
        <dbReference type="ARBA" id="ARBA00017666"/>
    </source>
</evidence>
<dbReference type="GO" id="GO:0005737">
    <property type="term" value="C:cytoplasm"/>
    <property type="evidence" value="ECO:0007669"/>
    <property type="project" value="TreeGrafter"/>
</dbReference>
<dbReference type="GO" id="GO:0005856">
    <property type="term" value="C:cytoskeleton"/>
    <property type="evidence" value="ECO:0007669"/>
    <property type="project" value="UniProtKB-SubCell"/>
</dbReference>
<evidence type="ECO:0000256" key="2">
    <source>
        <dbReference type="ARBA" id="ARBA00004484"/>
    </source>
</evidence>
<dbReference type="GO" id="GO:0030175">
    <property type="term" value="C:filopodium"/>
    <property type="evidence" value="ECO:0007669"/>
    <property type="project" value="UniProtKB-SubCell"/>
</dbReference>
<dbReference type="PANTHER" id="PTHR46606">
    <property type="entry name" value="SHOOTIN-1"/>
    <property type="match status" value="1"/>
</dbReference>
<evidence type="ECO:0000259" key="15">
    <source>
        <dbReference type="PROSITE" id="PS51082"/>
    </source>
</evidence>
<keyword evidence="10" id="KW-0963">Cytoplasm</keyword>
<evidence type="ECO:0000256" key="12">
    <source>
        <dbReference type="ARBA" id="ARBA00023212"/>
    </source>
</evidence>
<dbReference type="PANTHER" id="PTHR46606:SF3">
    <property type="entry name" value="SHOOTIN-1"/>
    <property type="match status" value="1"/>
</dbReference>
<keyword evidence="12" id="KW-0206">Cytoskeleton</keyword>
<evidence type="ECO:0000256" key="11">
    <source>
        <dbReference type="ARBA" id="ARBA00023054"/>
    </source>
</evidence>
<dbReference type="GO" id="GO:0030027">
    <property type="term" value="C:lamellipodium"/>
    <property type="evidence" value="ECO:0007669"/>
    <property type="project" value="UniProtKB-SubCell"/>
</dbReference>
<keyword evidence="17" id="KW-1185">Reference proteome</keyword>
<reference evidence="17" key="2">
    <citation type="journal article" date="2014" name="Nat. Commun.">
        <title>The cavefish genome reveals candidate genes for eye loss.</title>
        <authorList>
            <person name="McGaugh S.E."/>
            <person name="Gross J.B."/>
            <person name="Aken B."/>
            <person name="Blin M."/>
            <person name="Borowsky R."/>
            <person name="Chalopin D."/>
            <person name="Hinaux H."/>
            <person name="Jeffery W.R."/>
            <person name="Keene A."/>
            <person name="Ma L."/>
            <person name="Minx P."/>
            <person name="Murphy D."/>
            <person name="O'Quin K.E."/>
            <person name="Retaux S."/>
            <person name="Rohner N."/>
            <person name="Searle S.M."/>
            <person name="Stahl B.A."/>
            <person name="Tabin C."/>
            <person name="Volff J.N."/>
            <person name="Yoshizawa M."/>
            <person name="Warren W.C."/>
        </authorList>
    </citation>
    <scope>NUCLEOTIDE SEQUENCE [LARGE SCALE GENOMIC DNA]</scope>
    <source>
        <strain evidence="17">female</strain>
    </source>
</reference>
<evidence type="ECO:0000256" key="9">
    <source>
        <dbReference type="ARBA" id="ARBA00022473"/>
    </source>
</evidence>
<protein>
    <recommendedName>
        <fullName evidence="8">Shootin-1</fullName>
    </recommendedName>
</protein>
<dbReference type="GO" id="GO:0044295">
    <property type="term" value="C:axonal growth cone"/>
    <property type="evidence" value="ECO:0007669"/>
    <property type="project" value="TreeGrafter"/>
</dbReference>
<accession>W5KWK7</accession>
<evidence type="ECO:0000256" key="1">
    <source>
        <dbReference type="ARBA" id="ARBA00004245"/>
    </source>
</evidence>
<dbReference type="Proteomes" id="UP000018467">
    <property type="component" value="Unassembled WGS sequence"/>
</dbReference>
<dbReference type="HOGENOM" id="CLU_027649_1_1_1"/>
<dbReference type="GO" id="GO:0043204">
    <property type="term" value="C:perikaryon"/>
    <property type="evidence" value="ECO:0007669"/>
    <property type="project" value="UniProtKB-SubCell"/>
</dbReference>
<dbReference type="InterPro" id="IPR003124">
    <property type="entry name" value="WH2_dom"/>
</dbReference>
<evidence type="ECO:0000313" key="16">
    <source>
        <dbReference type="Ensembl" id="ENSAMXP00000011969.2"/>
    </source>
</evidence>
<proteinExistence type="inferred from homology"/>
<dbReference type="PROSITE" id="PS51082">
    <property type="entry name" value="WH2"/>
    <property type="match status" value="1"/>
</dbReference>
<organism evidence="16 17">
    <name type="scientific">Astyanax mexicanus</name>
    <name type="common">Blind cave fish</name>
    <name type="synonym">Astyanax fasciatus mexicanus</name>
    <dbReference type="NCBI Taxonomy" id="7994"/>
    <lineage>
        <taxon>Eukaryota</taxon>
        <taxon>Metazoa</taxon>
        <taxon>Chordata</taxon>
        <taxon>Craniata</taxon>
        <taxon>Vertebrata</taxon>
        <taxon>Euteleostomi</taxon>
        <taxon>Actinopterygii</taxon>
        <taxon>Neopterygii</taxon>
        <taxon>Teleostei</taxon>
        <taxon>Ostariophysi</taxon>
        <taxon>Characiformes</taxon>
        <taxon>Characoidei</taxon>
        <taxon>Acestrorhamphidae</taxon>
        <taxon>Acestrorhamphinae</taxon>
        <taxon>Astyanax</taxon>
    </lineage>
</organism>
<evidence type="ECO:0000256" key="4">
    <source>
        <dbReference type="ARBA" id="ARBA00004489"/>
    </source>
</evidence>
<reference evidence="16" key="3">
    <citation type="submission" date="2025-08" db="UniProtKB">
        <authorList>
            <consortium name="Ensembl"/>
        </authorList>
    </citation>
    <scope>IDENTIFICATION</scope>
</reference>
<evidence type="ECO:0000256" key="14">
    <source>
        <dbReference type="SAM" id="Coils"/>
    </source>
</evidence>
<dbReference type="GeneTree" id="ENSGT00510000048167"/>
<evidence type="ECO:0000313" key="17">
    <source>
        <dbReference type="Proteomes" id="UP000018467"/>
    </source>
</evidence>
<dbReference type="GO" id="GO:0003779">
    <property type="term" value="F:actin binding"/>
    <property type="evidence" value="ECO:0007669"/>
    <property type="project" value="InterPro"/>
</dbReference>
<feature type="coiled-coil region" evidence="14">
    <location>
        <begin position="4"/>
        <end position="79"/>
    </location>
</feature>
<dbReference type="eggNOG" id="ENOG502QVVT">
    <property type="taxonomic scope" value="Eukaryota"/>
</dbReference>
<name>W5KWK7_ASTMX</name>
<evidence type="ECO:0000256" key="7">
    <source>
        <dbReference type="ARBA" id="ARBA00010041"/>
    </source>
</evidence>